<proteinExistence type="predicted"/>
<dbReference type="CDD" id="cd02440">
    <property type="entry name" value="AdoMet_MTases"/>
    <property type="match status" value="1"/>
</dbReference>
<dbReference type="EMBL" id="QNRH01000001">
    <property type="protein sequence ID" value="RBO98423.1"/>
    <property type="molecule type" value="Genomic_DNA"/>
</dbReference>
<comment type="caution">
    <text evidence="3">The sequence shown here is derived from an EMBL/GenBank/DDBJ whole genome shotgun (WGS) entry which is preliminary data.</text>
</comment>
<dbReference type="InterPro" id="IPR029063">
    <property type="entry name" value="SAM-dependent_MTases_sf"/>
</dbReference>
<keyword evidence="3" id="KW-0489">Methyltransferase</keyword>
<dbReference type="PANTHER" id="PTHR43861">
    <property type="entry name" value="TRANS-ACONITATE 2-METHYLTRANSFERASE-RELATED"/>
    <property type="match status" value="1"/>
</dbReference>
<dbReference type="AlphaFoldDB" id="A0A366E7S4"/>
<evidence type="ECO:0000313" key="4">
    <source>
        <dbReference type="Proteomes" id="UP000252893"/>
    </source>
</evidence>
<keyword evidence="1" id="KW-0802">TPR repeat</keyword>
<evidence type="ECO:0000313" key="3">
    <source>
        <dbReference type="EMBL" id="RBO98423.1"/>
    </source>
</evidence>
<dbReference type="InterPro" id="IPR013217">
    <property type="entry name" value="Methyltransf_12"/>
</dbReference>
<gene>
    <name evidence="3" type="ORF">DFR47_10118</name>
</gene>
<sequence>MARAFFSSGDLIADRRAHYAVMMSEAGDHSAAADLMRQSLDYLKSQFLQWPAGMFMLSEMHENAGETAEAVTLWRQLLKLDPEDRFGAALKLAQCGLGETPDAAPPAYIEALFDAYAPDFEESLVDKLQYCGPQKLAGLITTHFPERSYQHVLDLGCGTGLMGEEIYQHCGLLSGADLSEAMLKKAEEKQIYTRLIKADVNLCNRAALVDDALPQPDMILAADVFIYIGQLERAFALAAECLRRGGVFAFSVETHDRPEIQDSDGSCEDMILQPSLRFTHSARYIQNLLQASRFEMLDYQHIALRLDRGEYLDGYVFIAQKL</sequence>
<dbReference type="PANTHER" id="PTHR43861:SF1">
    <property type="entry name" value="TRANS-ACONITATE 2-METHYLTRANSFERASE"/>
    <property type="match status" value="1"/>
</dbReference>
<dbReference type="InterPro" id="IPR019734">
    <property type="entry name" value="TPR_rpt"/>
</dbReference>
<evidence type="ECO:0000259" key="2">
    <source>
        <dbReference type="Pfam" id="PF08242"/>
    </source>
</evidence>
<feature type="repeat" description="TPR" evidence="1">
    <location>
        <begin position="51"/>
        <end position="84"/>
    </location>
</feature>
<keyword evidence="4" id="KW-1185">Reference proteome</keyword>
<dbReference type="GO" id="GO:0008168">
    <property type="term" value="F:methyltransferase activity"/>
    <property type="evidence" value="ECO:0007669"/>
    <property type="project" value="UniProtKB-KW"/>
</dbReference>
<keyword evidence="3" id="KW-0808">Transferase</keyword>
<reference evidence="3 4" key="1">
    <citation type="submission" date="2018-06" db="EMBL/GenBank/DDBJ databases">
        <title>Genomic Encyclopedia of Type Strains, Phase IV (KMG-IV): sequencing the most valuable type-strain genomes for metagenomic binning, comparative biology and taxonomic classification.</title>
        <authorList>
            <person name="Goeker M."/>
        </authorList>
    </citation>
    <scope>NUCLEOTIDE SEQUENCE [LARGE SCALE GENOMIC DNA]</scope>
    <source>
        <strain evidence="3 4">DSM 25619</strain>
    </source>
</reference>
<protein>
    <submittedName>
        <fullName evidence="3">Putative TPR repeat methyltransferase</fullName>
    </submittedName>
</protein>
<dbReference type="Pfam" id="PF08242">
    <property type="entry name" value="Methyltransf_12"/>
    <property type="match status" value="1"/>
</dbReference>
<dbReference type="SUPFAM" id="SSF48452">
    <property type="entry name" value="TPR-like"/>
    <property type="match status" value="1"/>
</dbReference>
<dbReference type="GO" id="GO:0032259">
    <property type="term" value="P:methylation"/>
    <property type="evidence" value="ECO:0007669"/>
    <property type="project" value="UniProtKB-KW"/>
</dbReference>
<name>A0A366E7S4_9HYPH</name>
<dbReference type="Gene3D" id="1.25.40.10">
    <property type="entry name" value="Tetratricopeptide repeat domain"/>
    <property type="match status" value="1"/>
</dbReference>
<dbReference type="Gene3D" id="3.40.50.150">
    <property type="entry name" value="Vaccinia Virus protein VP39"/>
    <property type="match status" value="1"/>
</dbReference>
<dbReference type="RefSeq" id="WP_113942411.1">
    <property type="nucleotide sequence ID" value="NZ_JBHEEG010000003.1"/>
</dbReference>
<evidence type="ECO:0000256" key="1">
    <source>
        <dbReference type="PROSITE-ProRule" id="PRU00339"/>
    </source>
</evidence>
<organism evidence="3 4">
    <name type="scientific">Pseudochrobactrum asaccharolyticum</name>
    <dbReference type="NCBI Taxonomy" id="354351"/>
    <lineage>
        <taxon>Bacteria</taxon>
        <taxon>Pseudomonadati</taxon>
        <taxon>Pseudomonadota</taxon>
        <taxon>Alphaproteobacteria</taxon>
        <taxon>Hyphomicrobiales</taxon>
        <taxon>Brucellaceae</taxon>
        <taxon>Pseudochrobactrum</taxon>
    </lineage>
</organism>
<dbReference type="InterPro" id="IPR011990">
    <property type="entry name" value="TPR-like_helical_dom_sf"/>
</dbReference>
<dbReference type="Proteomes" id="UP000252893">
    <property type="component" value="Unassembled WGS sequence"/>
</dbReference>
<accession>A0A366E7S4</accession>
<feature type="domain" description="Methyltransferase type 12" evidence="2">
    <location>
        <begin position="153"/>
        <end position="248"/>
    </location>
</feature>
<dbReference type="PROSITE" id="PS50005">
    <property type="entry name" value="TPR"/>
    <property type="match status" value="1"/>
</dbReference>
<dbReference type="SUPFAM" id="SSF53335">
    <property type="entry name" value="S-adenosyl-L-methionine-dependent methyltransferases"/>
    <property type="match status" value="1"/>
</dbReference>
<dbReference type="OrthoDB" id="465636at2"/>